<reference evidence="2 3" key="1">
    <citation type="submission" date="2014-11" db="EMBL/GenBank/DDBJ databases">
        <title>Draft genome sequence of Chelonobacter oris 1662T, associated with respiratory disease in Hermann's Tortoises.</title>
        <authorList>
            <person name="Kudirkiene E."/>
            <person name="Hansen M.J."/>
            <person name="Bojesen A.M."/>
        </authorList>
    </citation>
    <scope>NUCLEOTIDE SEQUENCE [LARGE SCALE GENOMIC DNA]</scope>
    <source>
        <strain evidence="2 3">1662</strain>
    </source>
</reference>
<organism evidence="2 3">
    <name type="scientific">Chelonobacter oris</name>
    <dbReference type="NCBI Taxonomy" id="505317"/>
    <lineage>
        <taxon>Bacteria</taxon>
        <taxon>Pseudomonadati</taxon>
        <taxon>Pseudomonadota</taxon>
        <taxon>Gammaproteobacteria</taxon>
        <taxon>Pasteurellales</taxon>
        <taxon>Pasteurellaceae</taxon>
        <taxon>Chelonobacter</taxon>
    </lineage>
</organism>
<proteinExistence type="predicted"/>
<feature type="transmembrane region" description="Helical" evidence="1">
    <location>
        <begin position="38"/>
        <end position="57"/>
    </location>
</feature>
<feature type="transmembrane region" description="Helical" evidence="1">
    <location>
        <begin position="327"/>
        <end position="347"/>
    </location>
</feature>
<dbReference type="PROSITE" id="PS51257">
    <property type="entry name" value="PROKAR_LIPOPROTEIN"/>
    <property type="match status" value="1"/>
</dbReference>
<feature type="transmembrane region" description="Helical" evidence="1">
    <location>
        <begin position="229"/>
        <end position="248"/>
    </location>
</feature>
<keyword evidence="3" id="KW-1185">Reference proteome</keyword>
<keyword evidence="1" id="KW-1133">Transmembrane helix</keyword>
<protein>
    <submittedName>
        <fullName evidence="2">Membrane protein</fullName>
    </submittedName>
</protein>
<feature type="transmembrane region" description="Helical" evidence="1">
    <location>
        <begin position="275"/>
        <end position="296"/>
    </location>
</feature>
<feature type="transmembrane region" description="Helical" evidence="1">
    <location>
        <begin position="385"/>
        <end position="407"/>
    </location>
</feature>
<feature type="transmembrane region" description="Helical" evidence="1">
    <location>
        <begin position="182"/>
        <end position="208"/>
    </location>
</feature>
<comment type="caution">
    <text evidence="2">The sequence shown here is derived from an EMBL/GenBank/DDBJ whole genome shotgun (WGS) entry which is preliminary data.</text>
</comment>
<feature type="transmembrane region" description="Helical" evidence="1">
    <location>
        <begin position="78"/>
        <end position="107"/>
    </location>
</feature>
<evidence type="ECO:0000313" key="2">
    <source>
        <dbReference type="EMBL" id="KGQ71405.1"/>
    </source>
</evidence>
<keyword evidence="1" id="KW-0812">Transmembrane</keyword>
<dbReference type="RefSeq" id="WP_034612288.1">
    <property type="nucleotide sequence ID" value="NZ_JSUM01000002.1"/>
</dbReference>
<dbReference type="AlphaFoldDB" id="A0A0A3AWC4"/>
<feature type="transmembrane region" description="Helical" evidence="1">
    <location>
        <begin position="144"/>
        <end position="162"/>
    </location>
</feature>
<name>A0A0A3AWC4_9PAST</name>
<dbReference type="STRING" id="505317.OA57_01025"/>
<feature type="transmembrane region" description="Helical" evidence="1">
    <location>
        <begin position="113"/>
        <end position="132"/>
    </location>
</feature>
<dbReference type="EMBL" id="JSUM01000002">
    <property type="protein sequence ID" value="KGQ71405.1"/>
    <property type="molecule type" value="Genomic_DNA"/>
</dbReference>
<evidence type="ECO:0000256" key="1">
    <source>
        <dbReference type="SAM" id="Phobius"/>
    </source>
</evidence>
<feature type="transmembrane region" description="Helical" evidence="1">
    <location>
        <begin position="353"/>
        <end position="373"/>
    </location>
</feature>
<dbReference type="Proteomes" id="UP000030380">
    <property type="component" value="Unassembled WGS sequence"/>
</dbReference>
<evidence type="ECO:0000313" key="3">
    <source>
        <dbReference type="Proteomes" id="UP000030380"/>
    </source>
</evidence>
<keyword evidence="1" id="KW-0472">Membrane</keyword>
<gene>
    <name evidence="2" type="ORF">OA57_01025</name>
</gene>
<sequence length="408" mass="45683">MKSLSKQFGPGIIMASSCVGGSHIIASTQAGAYYGYQLALLIVAVNLLKYPFFRFAFDYSALNNKSVLQGYAEKGKGYLWLFLIFNLFATMVNVAGGTLLSAVLLAMLIPFEIPMNLLNIIVLFSFLFILFSRQYARLDKVSKSIMFLLSLITFIALLIAFTRPSTPPPAEFIPPSAWTLTAIPFLIALMGWMPAPMELSVAGSLWVVEKNRLDPNYRHRRLLDFNSGYVVTIILALMFMALGALVQYGKPIPTLAGGQFIRQFVDMYALSIGEWTRWFMALVAFICIYGTTIVAVDGYSRCNQQTVVLLRQTDTAPSTVELHSEKALRYAMLFTTLSAFIVIQFFSNAIGKMIPFAMTASFLSAPVFAWLNFSLAKQYDNKPQWLLYLAWTGLIYLIGMAGIYFLYR</sequence>
<accession>A0A0A3AWC4</accession>
<dbReference type="OrthoDB" id="4858698at2"/>